<protein>
    <submittedName>
        <fullName evidence="1">Uncharacterized protein</fullName>
    </submittedName>
</protein>
<gene>
    <name evidence="1" type="ORF">UC8_33990</name>
</gene>
<dbReference type="Pfam" id="PF20607">
    <property type="entry name" value="DUF6800"/>
    <property type="match status" value="1"/>
</dbReference>
<dbReference type="RefSeq" id="WP_068138335.1">
    <property type="nucleotide sequence ID" value="NZ_CP042914.1"/>
</dbReference>
<dbReference type="EMBL" id="CP042914">
    <property type="protein sequence ID" value="QEG41379.1"/>
    <property type="molecule type" value="Genomic_DNA"/>
</dbReference>
<dbReference type="KEGG" id="rul:UC8_33990"/>
<keyword evidence="2" id="KW-1185">Reference proteome</keyword>
<accession>A0A5B9QTW0</accession>
<proteinExistence type="predicted"/>
<evidence type="ECO:0000313" key="2">
    <source>
        <dbReference type="Proteomes" id="UP000325286"/>
    </source>
</evidence>
<dbReference type="InterPro" id="IPR046479">
    <property type="entry name" value="DUF6800"/>
</dbReference>
<dbReference type="AlphaFoldDB" id="A0A5B9QTW0"/>
<reference evidence="1 2" key="1">
    <citation type="submission" date="2019-08" db="EMBL/GenBank/DDBJ databases">
        <title>Deep-cultivation of Planctomycetes and their phenomic and genomic characterization uncovers novel biology.</title>
        <authorList>
            <person name="Wiegand S."/>
            <person name="Jogler M."/>
            <person name="Boedeker C."/>
            <person name="Pinto D."/>
            <person name="Vollmers J."/>
            <person name="Rivas-Marin E."/>
            <person name="Kohn T."/>
            <person name="Peeters S.H."/>
            <person name="Heuer A."/>
            <person name="Rast P."/>
            <person name="Oberbeckmann S."/>
            <person name="Bunk B."/>
            <person name="Jeske O."/>
            <person name="Meyerdierks A."/>
            <person name="Storesund J.E."/>
            <person name="Kallscheuer N."/>
            <person name="Luecker S."/>
            <person name="Lage O.M."/>
            <person name="Pohl T."/>
            <person name="Merkel B.J."/>
            <person name="Hornburger P."/>
            <person name="Mueller R.-W."/>
            <person name="Bruemmer F."/>
            <person name="Labrenz M."/>
            <person name="Spormann A.M."/>
            <person name="Op den Camp H."/>
            <person name="Overmann J."/>
            <person name="Amann R."/>
            <person name="Jetten M.S.M."/>
            <person name="Mascher T."/>
            <person name="Medema M.H."/>
            <person name="Devos D.P."/>
            <person name="Kaster A.-K."/>
            <person name="Ovreas L."/>
            <person name="Rohde M."/>
            <person name="Galperin M.Y."/>
            <person name="Jogler C."/>
        </authorList>
    </citation>
    <scope>NUCLEOTIDE SEQUENCE [LARGE SCALE GENOMIC DNA]</scope>
    <source>
        <strain evidence="1 2">UC8</strain>
    </source>
</reference>
<evidence type="ECO:0000313" key="1">
    <source>
        <dbReference type="EMBL" id="QEG41379.1"/>
    </source>
</evidence>
<dbReference type="Proteomes" id="UP000325286">
    <property type="component" value="Chromosome"/>
</dbReference>
<sequence>MAGTERRRELRRRRQRVVKTRQLIERVKKGTMDKETAVRKLRRLTTGADVIIEREKLAS</sequence>
<organism evidence="1 2">
    <name type="scientific">Roseimaritima ulvae</name>
    <dbReference type="NCBI Taxonomy" id="980254"/>
    <lineage>
        <taxon>Bacteria</taxon>
        <taxon>Pseudomonadati</taxon>
        <taxon>Planctomycetota</taxon>
        <taxon>Planctomycetia</taxon>
        <taxon>Pirellulales</taxon>
        <taxon>Pirellulaceae</taxon>
        <taxon>Roseimaritima</taxon>
    </lineage>
</organism>
<dbReference type="OrthoDB" id="292404at2"/>
<name>A0A5B9QTW0_9BACT</name>